<evidence type="ECO:0000256" key="1">
    <source>
        <dbReference type="ARBA" id="ARBA00006964"/>
    </source>
</evidence>
<evidence type="ECO:0000256" key="2">
    <source>
        <dbReference type="ARBA" id="ARBA00022723"/>
    </source>
</evidence>
<feature type="binding site" evidence="3">
    <location>
        <position position="65"/>
    </location>
    <ligand>
        <name>a divalent metal cation</name>
        <dbReference type="ChEBI" id="CHEBI:60240"/>
        <label>1</label>
    </ligand>
</feature>
<comment type="similarity">
    <text evidence="1">Belongs to the GTP cyclohydrolase I type 2/NIF3 family.</text>
</comment>
<proteinExistence type="inferred from homology"/>
<sequence length="258" mass="29646">MITKEIIKELEKEFPKNLAEEWDNVGLLVGDNKREIKKIQISLDATEVAIDNAIKNSVDMIVTHHPMIFKGVKSIDNSTILGRKIIKLIENRINLYTLHTNLDSAFNGLNDYILKQLGIKESKIIDENINGLNCGIGRIYRLEKEISILEYINFLKEKLEIENVRVVGDVRKNIKKIALVNGSGMSYWRKVKKLDVDLFITGDIGYHEALDAKENNLSLIDIGHFESEKCFVKLLKTYFEKMDIDVIIYNDGPVFKNY</sequence>
<feature type="binding site" evidence="3">
    <location>
        <position position="64"/>
    </location>
    <ligand>
        <name>a divalent metal cation</name>
        <dbReference type="ChEBI" id="CHEBI:60240"/>
        <label>2</label>
    </ligand>
</feature>
<dbReference type="SUPFAM" id="SSF102705">
    <property type="entry name" value="NIF3 (NGG1p interacting factor 3)-like"/>
    <property type="match status" value="1"/>
</dbReference>
<dbReference type="AlphaFoldDB" id="A0A414PMX2"/>
<dbReference type="Proteomes" id="UP000284676">
    <property type="component" value="Unassembled WGS sequence"/>
</dbReference>
<dbReference type="PANTHER" id="PTHR13799">
    <property type="entry name" value="NGG1 INTERACTING FACTOR 3"/>
    <property type="match status" value="1"/>
</dbReference>
<dbReference type="GO" id="GO:0046872">
    <property type="term" value="F:metal ion binding"/>
    <property type="evidence" value="ECO:0007669"/>
    <property type="project" value="UniProtKB-KW"/>
</dbReference>
<evidence type="ECO:0000313" key="5">
    <source>
        <dbReference type="Proteomes" id="UP000284676"/>
    </source>
</evidence>
<dbReference type="EMBL" id="QRHL01000036">
    <property type="protein sequence ID" value="RHF69891.1"/>
    <property type="molecule type" value="Genomic_DNA"/>
</dbReference>
<organism evidence="4 5">
    <name type="scientific">Fusobacterium mortiferum</name>
    <dbReference type="NCBI Taxonomy" id="850"/>
    <lineage>
        <taxon>Bacteria</taxon>
        <taxon>Fusobacteriati</taxon>
        <taxon>Fusobacteriota</taxon>
        <taxon>Fusobacteriia</taxon>
        <taxon>Fusobacteriales</taxon>
        <taxon>Fusobacteriaceae</taxon>
        <taxon>Fusobacterium</taxon>
    </lineage>
</organism>
<dbReference type="Pfam" id="PF01784">
    <property type="entry name" value="DUF34_NIF3"/>
    <property type="match status" value="1"/>
</dbReference>
<feature type="binding site" evidence="3">
    <location>
        <position position="224"/>
    </location>
    <ligand>
        <name>a divalent metal cation</name>
        <dbReference type="ChEBI" id="CHEBI:60240"/>
        <label>1</label>
    </ligand>
</feature>
<evidence type="ECO:0000313" key="4">
    <source>
        <dbReference type="EMBL" id="RHF69891.1"/>
    </source>
</evidence>
<feature type="binding site" evidence="3">
    <location>
        <position position="228"/>
    </location>
    <ligand>
        <name>a divalent metal cation</name>
        <dbReference type="ChEBI" id="CHEBI:60240"/>
        <label>1</label>
    </ligand>
</feature>
<dbReference type="FunFam" id="3.40.1390.30:FF:000006">
    <property type="entry name" value="Dinuclear metal center protein, YbgI family"/>
    <property type="match status" value="1"/>
</dbReference>
<evidence type="ECO:0000256" key="3">
    <source>
        <dbReference type="PIRSR" id="PIRSR602678-1"/>
    </source>
</evidence>
<comment type="caution">
    <text evidence="4">The sequence shown here is derived from an EMBL/GenBank/DDBJ whole genome shotgun (WGS) entry which is preliminary data.</text>
</comment>
<dbReference type="InterPro" id="IPR002678">
    <property type="entry name" value="DUF34/NIF3"/>
</dbReference>
<feature type="binding site" evidence="3">
    <location>
        <position position="103"/>
    </location>
    <ligand>
        <name>a divalent metal cation</name>
        <dbReference type="ChEBI" id="CHEBI:60240"/>
        <label>1</label>
    </ligand>
</feature>
<accession>A0A414PMX2</accession>
<dbReference type="PANTHER" id="PTHR13799:SF14">
    <property type="entry name" value="GTP CYCLOHYDROLASE 1 TYPE 2 HOMOLOG"/>
    <property type="match status" value="1"/>
</dbReference>
<dbReference type="InterPro" id="IPR036069">
    <property type="entry name" value="DUF34/NIF3_sf"/>
</dbReference>
<dbReference type="Gene3D" id="3.40.1390.30">
    <property type="entry name" value="NIF3 (NGG1p interacting factor 3)-like"/>
    <property type="match status" value="2"/>
</dbReference>
<gene>
    <name evidence="4" type="ORF">DW663_11970</name>
</gene>
<dbReference type="RefSeq" id="WP_117709472.1">
    <property type="nucleotide sequence ID" value="NZ_CAEUHP010000001.1"/>
</dbReference>
<dbReference type="GO" id="GO:0005737">
    <property type="term" value="C:cytoplasm"/>
    <property type="evidence" value="ECO:0007669"/>
    <property type="project" value="TreeGrafter"/>
</dbReference>
<keyword evidence="2 3" id="KW-0479">Metal-binding</keyword>
<dbReference type="NCBIfam" id="TIGR00486">
    <property type="entry name" value="YbgI_SA1388"/>
    <property type="match status" value="1"/>
</dbReference>
<reference evidence="4 5" key="1">
    <citation type="submission" date="2018-08" db="EMBL/GenBank/DDBJ databases">
        <title>A genome reference for cultivated species of the human gut microbiota.</title>
        <authorList>
            <person name="Zou Y."/>
            <person name="Xue W."/>
            <person name="Luo G."/>
        </authorList>
    </citation>
    <scope>NUCLEOTIDE SEQUENCE [LARGE SCALE GENOMIC DNA]</scope>
    <source>
        <strain evidence="4 5">AM25-1</strain>
    </source>
</reference>
<protein>
    <submittedName>
        <fullName evidence="4">Nif3-like dinuclear metal center hexameric protein</fullName>
    </submittedName>
</protein>
<name>A0A414PMX2_FUSMR</name>